<dbReference type="EMBL" id="RBEE01000004">
    <property type="protein sequence ID" value="RNL55822.1"/>
    <property type="molecule type" value="Genomic_DNA"/>
</dbReference>
<dbReference type="RefSeq" id="WP_123204475.1">
    <property type="nucleotide sequence ID" value="NZ_RBEE01000004.1"/>
</dbReference>
<organism evidence="2 3">
    <name type="scientific">Pedobacter jejuensis</name>
    <dbReference type="NCBI Taxonomy" id="1268550"/>
    <lineage>
        <taxon>Bacteria</taxon>
        <taxon>Pseudomonadati</taxon>
        <taxon>Bacteroidota</taxon>
        <taxon>Sphingobacteriia</taxon>
        <taxon>Sphingobacteriales</taxon>
        <taxon>Sphingobacteriaceae</taxon>
        <taxon>Pedobacter</taxon>
    </lineage>
</organism>
<sequence length="128" mass="14644">MTTGKRTKTIVAIIGILLLIGLVYYNYFFIFGEGVKAGELNYIVKKGYIFKTNEGKLIQSGVRSKQTGTLQNNEFEFSVSDEEIAKKMMGNSGKFFELHYKEYKHSLPWRGYSNYVVDSIYASKDIPQ</sequence>
<dbReference type="AlphaFoldDB" id="A0A3N0C0V4"/>
<evidence type="ECO:0000313" key="3">
    <source>
        <dbReference type="Proteomes" id="UP000274046"/>
    </source>
</evidence>
<reference evidence="2 3" key="1">
    <citation type="submission" date="2018-10" db="EMBL/GenBank/DDBJ databases">
        <title>Genome sequencing of Pedobacter jejuensis TNB23.</title>
        <authorList>
            <person name="Cho Y.-J."/>
            <person name="Cho A."/>
            <person name="Kim O.-S."/>
        </authorList>
    </citation>
    <scope>NUCLEOTIDE SEQUENCE [LARGE SCALE GENOMIC DNA]</scope>
    <source>
        <strain evidence="2 3">TNB23</strain>
    </source>
</reference>
<evidence type="ECO:0000256" key="1">
    <source>
        <dbReference type="SAM" id="Phobius"/>
    </source>
</evidence>
<keyword evidence="1" id="KW-1133">Transmembrane helix</keyword>
<evidence type="ECO:0000313" key="2">
    <source>
        <dbReference type="EMBL" id="RNL55822.1"/>
    </source>
</evidence>
<proteinExistence type="predicted"/>
<accession>A0A3N0C0V4</accession>
<dbReference type="OrthoDB" id="9794557at2"/>
<name>A0A3N0C0V4_9SPHI</name>
<keyword evidence="1" id="KW-0812">Transmembrane</keyword>
<feature type="transmembrane region" description="Helical" evidence="1">
    <location>
        <begin position="9"/>
        <end position="27"/>
    </location>
</feature>
<protein>
    <recommendedName>
        <fullName evidence="4">6-phosphogluconate dehydrogenase</fullName>
    </recommendedName>
</protein>
<comment type="caution">
    <text evidence="2">The sequence shown here is derived from an EMBL/GenBank/DDBJ whole genome shotgun (WGS) entry which is preliminary data.</text>
</comment>
<dbReference type="Proteomes" id="UP000274046">
    <property type="component" value="Unassembled WGS sequence"/>
</dbReference>
<gene>
    <name evidence="2" type="ORF">D7004_03445</name>
</gene>
<keyword evidence="1" id="KW-0472">Membrane</keyword>
<evidence type="ECO:0008006" key="4">
    <source>
        <dbReference type="Google" id="ProtNLM"/>
    </source>
</evidence>
<keyword evidence="3" id="KW-1185">Reference proteome</keyword>